<reference evidence="2" key="2">
    <citation type="submission" date="2022-10" db="EMBL/GenBank/DDBJ databases">
        <authorList>
            <consortium name="ENA_rothamsted_submissions"/>
            <consortium name="culmorum"/>
            <person name="King R."/>
        </authorList>
    </citation>
    <scope>NUCLEOTIDE SEQUENCE</scope>
</reference>
<dbReference type="Pfam" id="PF15296">
    <property type="entry name" value="Codanin-1_C"/>
    <property type="match status" value="1"/>
</dbReference>
<dbReference type="AlphaFoldDB" id="A0A9N9SAC6"/>
<reference evidence="2" key="1">
    <citation type="submission" date="2022-01" db="EMBL/GenBank/DDBJ databases">
        <authorList>
            <person name="King R."/>
        </authorList>
    </citation>
    <scope>NUCLEOTIDE SEQUENCE</scope>
</reference>
<evidence type="ECO:0000313" key="2">
    <source>
        <dbReference type="EMBL" id="CAG9815027.1"/>
    </source>
</evidence>
<proteinExistence type="predicted"/>
<dbReference type="GO" id="GO:0005634">
    <property type="term" value="C:nucleus"/>
    <property type="evidence" value="ECO:0007669"/>
    <property type="project" value="TreeGrafter"/>
</dbReference>
<dbReference type="EMBL" id="OU896717">
    <property type="protein sequence ID" value="CAG9815027.1"/>
    <property type="molecule type" value="Genomic_DNA"/>
</dbReference>
<gene>
    <name evidence="2" type="ORF">PHAECO_LOCUS2236</name>
</gene>
<accession>A0A9N9SAC6</accession>
<protein>
    <recommendedName>
        <fullName evidence="1">Codanin-1 C-terminal domain-containing protein</fullName>
    </recommendedName>
</protein>
<evidence type="ECO:0000259" key="1">
    <source>
        <dbReference type="Pfam" id="PF15296"/>
    </source>
</evidence>
<dbReference type="Proteomes" id="UP001153737">
    <property type="component" value="Chromosome 11"/>
</dbReference>
<dbReference type="InterPro" id="IPR040031">
    <property type="entry name" value="Codanin-1"/>
</dbReference>
<evidence type="ECO:0000313" key="3">
    <source>
        <dbReference type="Proteomes" id="UP001153737"/>
    </source>
</evidence>
<name>A0A9N9SAC6_PHACE</name>
<dbReference type="PANTHER" id="PTHR28678">
    <property type="entry name" value="CODANIN-1"/>
    <property type="match status" value="1"/>
</dbReference>
<dbReference type="GO" id="GO:0006325">
    <property type="term" value="P:chromatin organization"/>
    <property type="evidence" value="ECO:0007669"/>
    <property type="project" value="TreeGrafter"/>
</dbReference>
<keyword evidence="3" id="KW-1185">Reference proteome</keyword>
<dbReference type="InterPro" id="IPR028171">
    <property type="entry name" value="Codanin-1_C"/>
</dbReference>
<feature type="domain" description="Codanin-1 C-terminal" evidence="1">
    <location>
        <begin position="754"/>
        <end position="860"/>
    </location>
</feature>
<organism evidence="2 3">
    <name type="scientific">Phaedon cochleariae</name>
    <name type="common">Mustard beetle</name>
    <dbReference type="NCBI Taxonomy" id="80249"/>
    <lineage>
        <taxon>Eukaryota</taxon>
        <taxon>Metazoa</taxon>
        <taxon>Ecdysozoa</taxon>
        <taxon>Arthropoda</taxon>
        <taxon>Hexapoda</taxon>
        <taxon>Insecta</taxon>
        <taxon>Pterygota</taxon>
        <taxon>Neoptera</taxon>
        <taxon>Endopterygota</taxon>
        <taxon>Coleoptera</taxon>
        <taxon>Polyphaga</taxon>
        <taxon>Cucujiformia</taxon>
        <taxon>Chrysomeloidea</taxon>
        <taxon>Chrysomelidae</taxon>
        <taxon>Chrysomelinae</taxon>
        <taxon>Chrysomelini</taxon>
        <taxon>Phaedon</taxon>
    </lineage>
</organism>
<sequence>MTDILLLKIAKSEIDLDSFKNWILSKDNNVDFECSPTAFLSYFLNFIHEEILGTHCKSSESPLKCTPRKISTIKSDENGRKRPSLTNKSLEKSFSEVSVDGNSSTPKMLRIQSNSESNACYYSPISPLYKNKPTFATPKTQKVNVSQKSPFCLGDFIVNKKSSSKKKSNSSTGDVLEESSRRITPTCISQVKSSESFRKTSNSFANFNTTEMSVNSPVETRNSLAVERLKILSRNTNDNKICENRLINSKLFQRIEIVPYLGSVTFKEQLDNLAAVYITIINNNLVLNITSEIYFLISLLLSKRYSNDSLNDSPMGVDFLSEEDKNELDLSDKTVQECSDFFSSIHNIVYFSVRCLKSQLQVLKHYDKTTLKLLALNERLRIFSPKFANHLNKLSEMKDERVIETASYLLQTNVCFNLDTDNRENFPSNSSFQSFKKQRDLFYEILRVWEVNHMLDRWDFSIGLGGRIKALFSLDGEPANFMHFSRLFKAQLLSTSQTSQKEQGISEEQLPFLLSLPSIDKEKLHRLKNRLVEKNVTRGLNSPPQFAGYQAFYRDFILEAKNHCFNRHLCDTLIYEIVELNSNKFGFVDLDDTDTQVDTETRKSYFLALKNLRILAKFLGFIESLPYNSDTPNVPENLLNSNIRIRSQSIPSFDLTQCLATSVKQNTVVLTVPWTVEYLAMLDHVTLRLPCYVSVHRALFHLHRCYEGAEYNVALVRFSLGWLFELPHFPDGEYFDFQRRDDLVGMGRVGSLDFTDVVDGNILYDCCPFLTKIKELLASSSVQNTVTVKHITPVTTSDSAESLLKRRSEQLLEDAFFNGQPASLRKTVEFVSERIASACVKHICNDIVPSSKKNALDELKVFLESWINDGQVVSPAKGKTQKAQLKSQVTQMAQKQLSTLLDRCKTEVTGILCGKIPPSIDSLLAIDTLPQTKNACVSISAKICKERIKQWMNAHVTLSIFTKDFESEVQKTINTDGKKAGKEKPIFALPSGGNKDSHDDRCLSGFHLLEKIKLIFWKIRML</sequence>
<dbReference type="PANTHER" id="PTHR28678:SF1">
    <property type="entry name" value="CODANIN-1"/>
    <property type="match status" value="1"/>
</dbReference>
<dbReference type="OrthoDB" id="20982at2759"/>